<keyword evidence="2" id="KW-1185">Reference proteome</keyword>
<sequence>MRVGFVAGEHADSMSKADGLDIANHSPTHVSASLPLSAVADKESSLNSQQMALWYLEHGVFAAAVAPEDHIVNLWRLLPTAVGGGVPATEHKQQTLAQQHRNLMQADHQPSHMVQAPHTPGPDGLAQMIVAITPGRPPLMPTPYREPQTAKNALSSEQGSDSINLALAEEDAVPYSRCHALCAPAALPSSSHNTRLDIHSSLSSIIYIPMPPEPDPENVASLSLPLSHSRPQCVPRQSQPAAETPTRPAASHHATLEPSHHSKPTALAIKNIRPSQSHCYTISTTCSLARGNETNQKRPRR</sequence>
<evidence type="ECO:0000313" key="1">
    <source>
        <dbReference type="EMBL" id="KAL3954131.1"/>
    </source>
</evidence>
<reference evidence="1" key="1">
    <citation type="submission" date="2024-12" db="EMBL/GenBank/DDBJ databases">
        <title>Comparative genomics and development of molecular markers within Purpureocillium lilacinum and among Purpureocillium species.</title>
        <authorList>
            <person name="Yeh Z.-Y."/>
            <person name="Ni N.-T."/>
            <person name="Lo P.-H."/>
            <person name="Mushyakhwo K."/>
            <person name="Lin C.-F."/>
            <person name="Nai Y.-S."/>
        </authorList>
    </citation>
    <scope>NUCLEOTIDE SEQUENCE</scope>
    <source>
        <strain evidence="1">NCHU-NPUST-175</strain>
    </source>
</reference>
<name>A0ACC4DFA8_PURLI</name>
<accession>A0ACC4DFA8</accession>
<comment type="caution">
    <text evidence="1">The sequence shown here is derived from an EMBL/GenBank/DDBJ whole genome shotgun (WGS) entry which is preliminary data.</text>
</comment>
<gene>
    <name evidence="1" type="ORF">ACCO45_012087</name>
</gene>
<dbReference type="Proteomes" id="UP001638806">
    <property type="component" value="Unassembled WGS sequence"/>
</dbReference>
<proteinExistence type="predicted"/>
<organism evidence="1 2">
    <name type="scientific">Purpureocillium lilacinum</name>
    <name type="common">Paecilomyces lilacinus</name>
    <dbReference type="NCBI Taxonomy" id="33203"/>
    <lineage>
        <taxon>Eukaryota</taxon>
        <taxon>Fungi</taxon>
        <taxon>Dikarya</taxon>
        <taxon>Ascomycota</taxon>
        <taxon>Pezizomycotina</taxon>
        <taxon>Sordariomycetes</taxon>
        <taxon>Hypocreomycetidae</taxon>
        <taxon>Hypocreales</taxon>
        <taxon>Ophiocordycipitaceae</taxon>
        <taxon>Purpureocillium</taxon>
    </lineage>
</organism>
<protein>
    <submittedName>
        <fullName evidence="1">Uncharacterized protein</fullName>
    </submittedName>
</protein>
<evidence type="ECO:0000313" key="2">
    <source>
        <dbReference type="Proteomes" id="UP001638806"/>
    </source>
</evidence>
<dbReference type="EMBL" id="JBGNUJ010000011">
    <property type="protein sequence ID" value="KAL3954131.1"/>
    <property type="molecule type" value="Genomic_DNA"/>
</dbReference>